<organism evidence="2 3">
    <name type="scientific">Leptospira fluminis</name>
    <dbReference type="NCBI Taxonomy" id="2484979"/>
    <lineage>
        <taxon>Bacteria</taxon>
        <taxon>Pseudomonadati</taxon>
        <taxon>Spirochaetota</taxon>
        <taxon>Spirochaetia</taxon>
        <taxon>Leptospirales</taxon>
        <taxon>Leptospiraceae</taxon>
        <taxon>Leptospira</taxon>
    </lineage>
</organism>
<dbReference type="InterPro" id="IPR000760">
    <property type="entry name" value="Inositol_monophosphatase-like"/>
</dbReference>
<dbReference type="Gene3D" id="3.40.190.80">
    <property type="match status" value="1"/>
</dbReference>
<dbReference type="OrthoDB" id="9772456at2"/>
<dbReference type="GO" id="GO:0006020">
    <property type="term" value="P:inositol metabolic process"/>
    <property type="evidence" value="ECO:0007669"/>
    <property type="project" value="TreeGrafter"/>
</dbReference>
<dbReference type="RefSeq" id="WP_135814158.1">
    <property type="nucleotide sequence ID" value="NZ_RQEV01000012.1"/>
</dbReference>
<keyword evidence="3" id="KW-1185">Reference proteome</keyword>
<feature type="binding site" evidence="1">
    <location>
        <position position="89"/>
    </location>
    <ligand>
        <name>Mg(2+)</name>
        <dbReference type="ChEBI" id="CHEBI:18420"/>
        <label>1</label>
        <note>catalytic</note>
    </ligand>
</feature>
<dbReference type="Proteomes" id="UP000297855">
    <property type="component" value="Unassembled WGS sequence"/>
</dbReference>
<dbReference type="CDD" id="cd01638">
    <property type="entry name" value="CysQ"/>
    <property type="match status" value="1"/>
</dbReference>
<comment type="cofactor">
    <cofactor evidence="1">
        <name>Mg(2+)</name>
        <dbReference type="ChEBI" id="CHEBI:18420"/>
    </cofactor>
</comment>
<keyword evidence="1" id="KW-0479">Metal-binding</keyword>
<gene>
    <name evidence="2" type="ORF">EHO61_13985</name>
</gene>
<dbReference type="EMBL" id="RQEV01000012">
    <property type="protein sequence ID" value="TGK17487.1"/>
    <property type="molecule type" value="Genomic_DNA"/>
</dbReference>
<feature type="binding site" evidence="1">
    <location>
        <position position="66"/>
    </location>
    <ligand>
        <name>Mg(2+)</name>
        <dbReference type="ChEBI" id="CHEBI:18420"/>
        <label>1</label>
        <note>catalytic</note>
    </ligand>
</feature>
<accession>A0A4R9GMT4</accession>
<dbReference type="GO" id="GO:0008934">
    <property type="term" value="F:inositol monophosphate 1-phosphatase activity"/>
    <property type="evidence" value="ECO:0007669"/>
    <property type="project" value="TreeGrafter"/>
</dbReference>
<evidence type="ECO:0000313" key="2">
    <source>
        <dbReference type="EMBL" id="TGK17487.1"/>
    </source>
</evidence>
<dbReference type="GO" id="GO:0046872">
    <property type="term" value="F:metal ion binding"/>
    <property type="evidence" value="ECO:0007669"/>
    <property type="project" value="UniProtKB-KW"/>
</dbReference>
<dbReference type="AlphaFoldDB" id="A0A4R9GMT4"/>
<proteinExistence type="predicted"/>
<evidence type="ECO:0000256" key="1">
    <source>
        <dbReference type="PIRSR" id="PIRSR600760-2"/>
    </source>
</evidence>
<dbReference type="Gene3D" id="3.30.540.10">
    <property type="entry name" value="Fructose-1,6-Bisphosphatase, subunit A, domain 1"/>
    <property type="match status" value="1"/>
</dbReference>
<keyword evidence="1" id="KW-0460">Magnesium</keyword>
<dbReference type="SUPFAM" id="SSF56655">
    <property type="entry name" value="Carbohydrate phosphatase"/>
    <property type="match status" value="1"/>
</dbReference>
<dbReference type="GO" id="GO:0007165">
    <property type="term" value="P:signal transduction"/>
    <property type="evidence" value="ECO:0007669"/>
    <property type="project" value="TreeGrafter"/>
</dbReference>
<dbReference type="Pfam" id="PF00459">
    <property type="entry name" value="Inositol_P"/>
    <property type="match status" value="1"/>
</dbReference>
<feature type="binding site" evidence="1">
    <location>
        <position position="227"/>
    </location>
    <ligand>
        <name>Mg(2+)</name>
        <dbReference type="ChEBI" id="CHEBI:18420"/>
        <label>1</label>
        <note>catalytic</note>
    </ligand>
</feature>
<sequence length="289" mass="32797">MFFPEEARIVSKFVLEAADEILRIYRSEFAVREKKKGDPVTEADLAANRILVRGIRERFGDPVFSEEDTLPFDQKSHRNGRVWILDPIDGTREFVAKNPEFALSLGLVEDGTPVFGIIMNPATGEFFWGRDGIGSDLQILKPPYSNLEIDWDSPRFFLEEKDESRDPGAVREVLVSVSETRDGMFQDFDFGPRYVRKATGSIAYKLALVAVGKAEMTLSLRPKNDWDIAGGIAILRASKGFDLEIKTGNSFRFLDSELSVGLLAGRENYVLEFWEKNSERLRNSVRESW</sequence>
<reference evidence="2" key="1">
    <citation type="journal article" date="2019" name="PLoS Negl. Trop. Dis.">
        <title>Revisiting the worldwide diversity of Leptospira species in the environment.</title>
        <authorList>
            <person name="Vincent A.T."/>
            <person name="Schiettekatte O."/>
            <person name="Bourhy P."/>
            <person name="Veyrier F.J."/>
            <person name="Picardeau M."/>
        </authorList>
    </citation>
    <scope>NUCLEOTIDE SEQUENCE [LARGE SCALE GENOMIC DNA]</scope>
    <source>
        <strain evidence="2">SCS5</strain>
    </source>
</reference>
<dbReference type="PRINTS" id="PR00377">
    <property type="entry name" value="IMPHPHTASES"/>
</dbReference>
<evidence type="ECO:0000313" key="3">
    <source>
        <dbReference type="Proteomes" id="UP000297855"/>
    </source>
</evidence>
<feature type="binding site" evidence="1">
    <location>
        <position position="86"/>
    </location>
    <ligand>
        <name>Mg(2+)</name>
        <dbReference type="ChEBI" id="CHEBI:18420"/>
        <label>1</label>
        <note>catalytic</note>
    </ligand>
</feature>
<protein>
    <submittedName>
        <fullName evidence="2">3'(2'),5'-bisphosphate nucleotidase CysQ</fullName>
    </submittedName>
</protein>
<feature type="binding site" evidence="1">
    <location>
        <position position="88"/>
    </location>
    <ligand>
        <name>Mg(2+)</name>
        <dbReference type="ChEBI" id="CHEBI:18420"/>
        <label>1</label>
        <note>catalytic</note>
    </ligand>
</feature>
<name>A0A4R9GMT4_9LEPT</name>
<dbReference type="PANTHER" id="PTHR20854:SF4">
    <property type="entry name" value="INOSITOL-1-MONOPHOSPHATASE-RELATED"/>
    <property type="match status" value="1"/>
</dbReference>
<comment type="caution">
    <text evidence="2">The sequence shown here is derived from an EMBL/GenBank/DDBJ whole genome shotgun (WGS) entry which is preliminary data.</text>
</comment>
<dbReference type="PANTHER" id="PTHR20854">
    <property type="entry name" value="INOSITOL MONOPHOSPHATASE"/>
    <property type="match status" value="1"/>
</dbReference>